<feature type="transmembrane region" description="Helical" evidence="1">
    <location>
        <begin position="138"/>
        <end position="162"/>
    </location>
</feature>
<dbReference type="EMBL" id="CP054705">
    <property type="protein sequence ID" value="QQK77673.1"/>
    <property type="molecule type" value="Genomic_DNA"/>
</dbReference>
<feature type="transmembrane region" description="Helical" evidence="1">
    <location>
        <begin position="102"/>
        <end position="126"/>
    </location>
</feature>
<feature type="transmembrane region" description="Helical" evidence="1">
    <location>
        <begin position="211"/>
        <end position="233"/>
    </location>
</feature>
<protein>
    <submittedName>
        <fullName evidence="2">ABC transporter permease</fullName>
    </submittedName>
</protein>
<accession>A0A7T7CD70</accession>
<sequence>MFETVYIESLKIKRSKLILLILVCTAVNACLSYVMTQNASTDPITMGALLQGTITNFNLLLGAPLFAIVTAFIVTNDYRHHIVDQLFTYPISRAKILWSKMFLIFLLILLGAISLFLFTVGIGVAAGVSSPNELYNYIFLYVVAAGMQMALAPIIIMISIAGRNMIGGIAVAVIAGFSSGLVTSLGLGAYYPWSIPTLVTYDILGILDADIAKALISLFIVFVVPLVLSFILYKKDG</sequence>
<dbReference type="PANTHER" id="PTHR37305:SF1">
    <property type="entry name" value="MEMBRANE PROTEIN"/>
    <property type="match status" value="1"/>
</dbReference>
<gene>
    <name evidence="2" type="ORF">HUG15_20185</name>
</gene>
<reference evidence="2 3" key="1">
    <citation type="submission" date="2020-06" db="EMBL/GenBank/DDBJ databases">
        <title>Genomic analysis of Salicibibacter sp. NKC5-3.</title>
        <authorList>
            <person name="Oh Y.J."/>
        </authorList>
    </citation>
    <scope>NUCLEOTIDE SEQUENCE [LARGE SCALE GENOMIC DNA]</scope>
    <source>
        <strain evidence="2 3">NKC5-3</strain>
    </source>
</reference>
<keyword evidence="3" id="KW-1185">Reference proteome</keyword>
<dbReference type="PANTHER" id="PTHR37305">
    <property type="entry name" value="INTEGRAL MEMBRANE PROTEIN-RELATED"/>
    <property type="match status" value="1"/>
</dbReference>
<dbReference type="Proteomes" id="UP000595823">
    <property type="component" value="Chromosome"/>
</dbReference>
<dbReference type="Pfam" id="PF12730">
    <property type="entry name" value="ABC2_membrane_4"/>
    <property type="match status" value="1"/>
</dbReference>
<keyword evidence="1" id="KW-0812">Transmembrane</keyword>
<organism evidence="2 3">
    <name type="scientific">Salicibibacter cibarius</name>
    <dbReference type="NCBI Taxonomy" id="2743000"/>
    <lineage>
        <taxon>Bacteria</taxon>
        <taxon>Bacillati</taxon>
        <taxon>Bacillota</taxon>
        <taxon>Bacilli</taxon>
        <taxon>Bacillales</taxon>
        <taxon>Bacillaceae</taxon>
        <taxon>Salicibibacter</taxon>
    </lineage>
</organism>
<feature type="transmembrane region" description="Helical" evidence="1">
    <location>
        <begin position="17"/>
        <end position="35"/>
    </location>
</feature>
<keyword evidence="1" id="KW-0472">Membrane</keyword>
<dbReference type="KEGG" id="scia:HUG15_20185"/>
<evidence type="ECO:0000313" key="2">
    <source>
        <dbReference type="EMBL" id="QQK77673.1"/>
    </source>
</evidence>
<evidence type="ECO:0000256" key="1">
    <source>
        <dbReference type="SAM" id="Phobius"/>
    </source>
</evidence>
<name>A0A7T7CD70_9BACI</name>
<keyword evidence="1" id="KW-1133">Transmembrane helix</keyword>
<dbReference type="AlphaFoldDB" id="A0A7T7CD70"/>
<feature type="transmembrane region" description="Helical" evidence="1">
    <location>
        <begin position="55"/>
        <end position="74"/>
    </location>
</feature>
<feature type="transmembrane region" description="Helical" evidence="1">
    <location>
        <begin position="169"/>
        <end position="191"/>
    </location>
</feature>
<evidence type="ECO:0000313" key="3">
    <source>
        <dbReference type="Proteomes" id="UP000595823"/>
    </source>
</evidence>
<proteinExistence type="predicted"/>
<dbReference type="RefSeq" id="WP_200125230.1">
    <property type="nucleotide sequence ID" value="NZ_CP054705.1"/>
</dbReference>